<dbReference type="HOGENOM" id="CLU_2788461_0_0_10"/>
<dbReference type="Proteomes" id="UP000002945">
    <property type="component" value="Unassembled WGS sequence"/>
</dbReference>
<accession>A9E3I5</accession>
<evidence type="ECO:0000313" key="1">
    <source>
        <dbReference type="EMBL" id="EDP95515.1"/>
    </source>
</evidence>
<name>A9E3I5_9FLAO</name>
<dbReference type="EMBL" id="ABIB01000008">
    <property type="protein sequence ID" value="EDP95515.1"/>
    <property type="molecule type" value="Genomic_DNA"/>
</dbReference>
<dbReference type="RefSeq" id="WP_007094820.1">
    <property type="nucleotide sequence ID" value="NZ_CP142125.1"/>
</dbReference>
<protein>
    <submittedName>
        <fullName evidence="1">Uncharacterized protein</fullName>
    </submittedName>
</protein>
<sequence length="68" mass="7118">MKKSFKKLSLEKQTVSKLLTNRIVGAAAGSDFCGGGPQYSRDYGNACSGFCGGGPQYSKDYGNACGIK</sequence>
<proteinExistence type="predicted"/>
<reference evidence="1 2" key="1">
    <citation type="journal article" date="2011" name="J. Bacteriol.">
        <title>Genome sequence of the algicidal bacterium Kordia algicida OT-1.</title>
        <authorList>
            <person name="Lee H.S."/>
            <person name="Kang S.G."/>
            <person name="Kwon K.K."/>
            <person name="Lee J.H."/>
            <person name="Kim S.J."/>
        </authorList>
    </citation>
    <scope>NUCLEOTIDE SEQUENCE [LARGE SCALE GENOMIC DNA]</scope>
    <source>
        <strain evidence="1 2">OT-1</strain>
    </source>
</reference>
<dbReference type="AlphaFoldDB" id="A9E3I5"/>
<dbReference type="STRING" id="391587.KAOT1_11346"/>
<comment type="caution">
    <text evidence="1">The sequence shown here is derived from an EMBL/GenBank/DDBJ whole genome shotgun (WGS) entry which is preliminary data.</text>
</comment>
<evidence type="ECO:0000313" key="2">
    <source>
        <dbReference type="Proteomes" id="UP000002945"/>
    </source>
</evidence>
<keyword evidence="2" id="KW-1185">Reference proteome</keyword>
<gene>
    <name evidence="1" type="ORF">KAOT1_11346</name>
</gene>
<organism evidence="1 2">
    <name type="scientific">Kordia algicida OT-1</name>
    <dbReference type="NCBI Taxonomy" id="391587"/>
    <lineage>
        <taxon>Bacteria</taxon>
        <taxon>Pseudomonadati</taxon>
        <taxon>Bacteroidota</taxon>
        <taxon>Flavobacteriia</taxon>
        <taxon>Flavobacteriales</taxon>
        <taxon>Flavobacteriaceae</taxon>
        <taxon>Kordia</taxon>
    </lineage>
</organism>